<proteinExistence type="predicted"/>
<protein>
    <submittedName>
        <fullName evidence="1">Uncharacterized protein</fullName>
    </submittedName>
</protein>
<comment type="caution">
    <text evidence="1">The sequence shown here is derived from an EMBL/GenBank/DDBJ whole genome shotgun (WGS) entry which is preliminary data.</text>
</comment>
<dbReference type="AlphaFoldDB" id="A0A533Q807"/>
<dbReference type="Proteomes" id="UP000319783">
    <property type="component" value="Unassembled WGS sequence"/>
</dbReference>
<evidence type="ECO:0000313" key="1">
    <source>
        <dbReference type="EMBL" id="TLD40309.1"/>
    </source>
</evidence>
<sequence>MTFRKRLLAVLFCISGLLLAVERPVFAIRPYQIADDADAEAPGLWELEYGFVLERLRSEDSKVTRFEFPGEVDLDYGLPWNAEIGFDYRAQALLVERGNDLVEPVSEFAIFYKQEFKTWEFDIFDIQIGGEIGIDFPTTRKRRETDRLNLPAFIAVSLWDVYDTFSLHFLVEGEVVELGGKDDFRLAFGAFIDYPFPLYKDLRFVAEYGTEKFEEEPRLHLVLAGIDWINPFNVIKVMGGEGIEFDIAPFFWFTENESVVEWGVTAGFEWAFP</sequence>
<reference evidence="1 2" key="1">
    <citation type="submission" date="2019-04" db="EMBL/GenBank/DDBJ databases">
        <title>Genome of a novel bacterium Candidatus Jettenia ecosi reconstructed from metagenome of an anammox bioreactor.</title>
        <authorList>
            <person name="Mardanov A.V."/>
            <person name="Beletsky A.V."/>
            <person name="Ravin N.V."/>
            <person name="Botchkova E.A."/>
            <person name="Litti Y.V."/>
            <person name="Nozhevnikova A.N."/>
        </authorList>
    </citation>
    <scope>NUCLEOTIDE SEQUENCE [LARGE SCALE GENOMIC DNA]</scope>
    <source>
        <strain evidence="1">J2</strain>
    </source>
</reference>
<accession>A0A533Q807</accession>
<name>A0A533Q807_9BACT</name>
<dbReference type="EMBL" id="SULG01000111">
    <property type="protein sequence ID" value="TLD40309.1"/>
    <property type="molecule type" value="Genomic_DNA"/>
</dbReference>
<organism evidence="1 2">
    <name type="scientific">Candidatus Jettenia ecosi</name>
    <dbReference type="NCBI Taxonomy" id="2494326"/>
    <lineage>
        <taxon>Bacteria</taxon>
        <taxon>Pseudomonadati</taxon>
        <taxon>Planctomycetota</taxon>
        <taxon>Candidatus Brocadiia</taxon>
        <taxon>Candidatus Brocadiales</taxon>
        <taxon>Candidatus Brocadiaceae</taxon>
        <taxon>Candidatus Jettenia</taxon>
    </lineage>
</organism>
<evidence type="ECO:0000313" key="2">
    <source>
        <dbReference type="Proteomes" id="UP000319783"/>
    </source>
</evidence>
<gene>
    <name evidence="1" type="ORF">JETT_3432</name>
</gene>